<protein>
    <recommendedName>
        <fullName evidence="6">Terpene synthase</fullName>
        <ecNumber evidence="6">4.2.3.-</ecNumber>
    </recommendedName>
</protein>
<evidence type="ECO:0000256" key="3">
    <source>
        <dbReference type="ARBA" id="ARBA00022723"/>
    </source>
</evidence>
<dbReference type="EC" id="4.2.3.-" evidence="6"/>
<evidence type="ECO:0000313" key="9">
    <source>
        <dbReference type="Proteomes" id="UP000186601"/>
    </source>
</evidence>
<accession>A0A2R6P197</accession>
<proteinExistence type="inferred from homology"/>
<keyword evidence="9" id="KW-1185">Reference proteome</keyword>
<dbReference type="Gene3D" id="1.10.600.10">
    <property type="entry name" value="Farnesyl Diphosphate Synthase"/>
    <property type="match status" value="1"/>
</dbReference>
<keyword evidence="4 6" id="KW-0460">Magnesium</keyword>
<dbReference type="GO" id="GO:0008299">
    <property type="term" value="P:isoprenoid biosynthetic process"/>
    <property type="evidence" value="ECO:0007669"/>
    <property type="project" value="UniProtKB-ARBA"/>
</dbReference>
<dbReference type="STRING" id="98765.A0A2R6P197"/>
<dbReference type="EMBL" id="MLYV02000498">
    <property type="protein sequence ID" value="PSR90362.1"/>
    <property type="molecule type" value="Genomic_DNA"/>
</dbReference>
<keyword evidence="3 6" id="KW-0479">Metal-binding</keyword>
<dbReference type="PANTHER" id="PTHR35201">
    <property type="entry name" value="TERPENE SYNTHASE"/>
    <property type="match status" value="1"/>
</dbReference>
<dbReference type="EMBL" id="MLYV02000565">
    <property type="protein sequence ID" value="PSR83161.1"/>
    <property type="molecule type" value="Genomic_DNA"/>
</dbReference>
<evidence type="ECO:0000256" key="5">
    <source>
        <dbReference type="ARBA" id="ARBA00023239"/>
    </source>
</evidence>
<sequence>MDIYFQSVMQQAYDRTTEGIPNLKTYIPLRRDTSGAKACFALEEYALQIDLPDEVVNHRVIRDLEDAANDAISWYNTHNLVVILMNDLGLDRQAAIDHATELAKHTSVRFETCRSQLPSWGQDVDGMVAKYVQALQDWMVGSCHWSFDTERYFGKDGAGVKKSLRVPLLPKRAVQ</sequence>
<dbReference type="Proteomes" id="UP000186601">
    <property type="component" value="Unassembled WGS sequence"/>
</dbReference>
<dbReference type="SUPFAM" id="SSF48576">
    <property type="entry name" value="Terpenoid synthases"/>
    <property type="match status" value="1"/>
</dbReference>
<evidence type="ECO:0000256" key="2">
    <source>
        <dbReference type="ARBA" id="ARBA00006333"/>
    </source>
</evidence>
<dbReference type="Pfam" id="PF19086">
    <property type="entry name" value="Terpene_syn_C_2"/>
    <property type="match status" value="1"/>
</dbReference>
<dbReference type="InterPro" id="IPR034686">
    <property type="entry name" value="Terpene_cyclase-like_2"/>
</dbReference>
<comment type="cofactor">
    <cofactor evidence="1 6">
        <name>Mg(2+)</name>
        <dbReference type="ChEBI" id="CHEBI:18420"/>
    </cofactor>
</comment>
<gene>
    <name evidence="8" type="ORF">PHLCEN_2v4924</name>
    <name evidence="7" type="ORF">PHLCEN_2v5810</name>
</gene>
<organism evidence="7 9">
    <name type="scientific">Hermanssonia centrifuga</name>
    <dbReference type="NCBI Taxonomy" id="98765"/>
    <lineage>
        <taxon>Eukaryota</taxon>
        <taxon>Fungi</taxon>
        <taxon>Dikarya</taxon>
        <taxon>Basidiomycota</taxon>
        <taxon>Agaricomycotina</taxon>
        <taxon>Agaricomycetes</taxon>
        <taxon>Polyporales</taxon>
        <taxon>Meruliaceae</taxon>
        <taxon>Hermanssonia</taxon>
    </lineage>
</organism>
<dbReference type="GO" id="GO:0010333">
    <property type="term" value="F:terpene synthase activity"/>
    <property type="evidence" value="ECO:0007669"/>
    <property type="project" value="InterPro"/>
</dbReference>
<dbReference type="AlphaFoldDB" id="A0A2R6P197"/>
<comment type="caution">
    <text evidence="7">The sequence shown here is derived from an EMBL/GenBank/DDBJ whole genome shotgun (WGS) entry which is preliminary data.</text>
</comment>
<dbReference type="InterPro" id="IPR008949">
    <property type="entry name" value="Isoprenoid_synthase_dom_sf"/>
</dbReference>
<comment type="similarity">
    <text evidence="2 6">Belongs to the terpene synthase family.</text>
</comment>
<evidence type="ECO:0000256" key="4">
    <source>
        <dbReference type="ARBA" id="ARBA00022842"/>
    </source>
</evidence>
<keyword evidence="5 6" id="KW-0456">Lyase</keyword>
<reference evidence="7 9" key="1">
    <citation type="submission" date="2018-02" db="EMBL/GenBank/DDBJ databases">
        <title>Genome sequence of the basidiomycete white-rot fungus Phlebia centrifuga.</title>
        <authorList>
            <person name="Granchi Z."/>
            <person name="Peng M."/>
            <person name="de Vries R.P."/>
            <person name="Hilden K."/>
            <person name="Makela M.R."/>
            <person name="Grigoriev I."/>
            <person name="Riley R."/>
        </authorList>
    </citation>
    <scope>NUCLEOTIDE SEQUENCE [LARGE SCALE GENOMIC DNA]</scope>
    <source>
        <strain evidence="7 9">FBCC195</strain>
    </source>
</reference>
<dbReference type="PANTHER" id="PTHR35201:SF4">
    <property type="entry name" value="BETA-PINACENE SYNTHASE-RELATED"/>
    <property type="match status" value="1"/>
</dbReference>
<dbReference type="GO" id="GO:0046872">
    <property type="term" value="F:metal ion binding"/>
    <property type="evidence" value="ECO:0007669"/>
    <property type="project" value="UniProtKB-KW"/>
</dbReference>
<evidence type="ECO:0000256" key="1">
    <source>
        <dbReference type="ARBA" id="ARBA00001946"/>
    </source>
</evidence>
<dbReference type="OrthoDB" id="2861623at2759"/>
<evidence type="ECO:0000313" key="7">
    <source>
        <dbReference type="EMBL" id="PSR83161.1"/>
    </source>
</evidence>
<name>A0A2R6P197_9APHY</name>
<evidence type="ECO:0000313" key="8">
    <source>
        <dbReference type="EMBL" id="PSR90362.1"/>
    </source>
</evidence>
<evidence type="ECO:0000256" key="6">
    <source>
        <dbReference type="RuleBase" id="RU366034"/>
    </source>
</evidence>